<proteinExistence type="predicted"/>
<protein>
    <submittedName>
        <fullName evidence="1">Uncharacterized protein</fullName>
    </submittedName>
</protein>
<evidence type="ECO:0000313" key="2">
    <source>
        <dbReference type="Proteomes" id="UP000001514"/>
    </source>
</evidence>
<gene>
    <name evidence="1" type="ORF">SELMODRAFT_444537</name>
</gene>
<dbReference type="HOGENOM" id="CLU_2188521_0_0_1"/>
<dbReference type="AlphaFoldDB" id="D8SAZ1"/>
<reference evidence="1 2" key="1">
    <citation type="journal article" date="2011" name="Science">
        <title>The Selaginella genome identifies genetic changes associated with the evolution of vascular plants.</title>
        <authorList>
            <person name="Banks J.A."/>
            <person name="Nishiyama T."/>
            <person name="Hasebe M."/>
            <person name="Bowman J.L."/>
            <person name="Gribskov M."/>
            <person name="dePamphilis C."/>
            <person name="Albert V.A."/>
            <person name="Aono N."/>
            <person name="Aoyama T."/>
            <person name="Ambrose B.A."/>
            <person name="Ashton N.W."/>
            <person name="Axtell M.J."/>
            <person name="Barker E."/>
            <person name="Barker M.S."/>
            <person name="Bennetzen J.L."/>
            <person name="Bonawitz N.D."/>
            <person name="Chapple C."/>
            <person name="Cheng C."/>
            <person name="Correa L.G."/>
            <person name="Dacre M."/>
            <person name="DeBarry J."/>
            <person name="Dreyer I."/>
            <person name="Elias M."/>
            <person name="Engstrom E.M."/>
            <person name="Estelle M."/>
            <person name="Feng L."/>
            <person name="Finet C."/>
            <person name="Floyd S.K."/>
            <person name="Frommer W.B."/>
            <person name="Fujita T."/>
            <person name="Gramzow L."/>
            <person name="Gutensohn M."/>
            <person name="Harholt J."/>
            <person name="Hattori M."/>
            <person name="Heyl A."/>
            <person name="Hirai T."/>
            <person name="Hiwatashi Y."/>
            <person name="Ishikawa M."/>
            <person name="Iwata M."/>
            <person name="Karol K.G."/>
            <person name="Koehler B."/>
            <person name="Kolukisaoglu U."/>
            <person name="Kubo M."/>
            <person name="Kurata T."/>
            <person name="Lalonde S."/>
            <person name="Li K."/>
            <person name="Li Y."/>
            <person name="Litt A."/>
            <person name="Lyons E."/>
            <person name="Manning G."/>
            <person name="Maruyama T."/>
            <person name="Michael T.P."/>
            <person name="Mikami K."/>
            <person name="Miyazaki S."/>
            <person name="Morinaga S."/>
            <person name="Murata T."/>
            <person name="Mueller-Roeber B."/>
            <person name="Nelson D.R."/>
            <person name="Obara M."/>
            <person name="Oguri Y."/>
            <person name="Olmstead R.G."/>
            <person name="Onodera N."/>
            <person name="Petersen B.L."/>
            <person name="Pils B."/>
            <person name="Prigge M."/>
            <person name="Rensing S.A."/>
            <person name="Riano-Pachon D.M."/>
            <person name="Roberts A.W."/>
            <person name="Sato Y."/>
            <person name="Scheller H.V."/>
            <person name="Schulz B."/>
            <person name="Schulz C."/>
            <person name="Shakirov E.V."/>
            <person name="Shibagaki N."/>
            <person name="Shinohara N."/>
            <person name="Shippen D.E."/>
            <person name="Soerensen I."/>
            <person name="Sotooka R."/>
            <person name="Sugimoto N."/>
            <person name="Sugita M."/>
            <person name="Sumikawa N."/>
            <person name="Tanurdzic M."/>
            <person name="Theissen G."/>
            <person name="Ulvskov P."/>
            <person name="Wakazuki S."/>
            <person name="Weng J.K."/>
            <person name="Willats W.W."/>
            <person name="Wipf D."/>
            <person name="Wolf P.G."/>
            <person name="Yang L."/>
            <person name="Zimmer A.D."/>
            <person name="Zhu Q."/>
            <person name="Mitros T."/>
            <person name="Hellsten U."/>
            <person name="Loque D."/>
            <person name="Otillar R."/>
            <person name="Salamov A."/>
            <person name="Schmutz J."/>
            <person name="Shapiro H."/>
            <person name="Lindquist E."/>
            <person name="Lucas S."/>
            <person name="Rokhsar D."/>
            <person name="Grigoriev I.V."/>
        </authorList>
    </citation>
    <scope>NUCLEOTIDE SEQUENCE [LARGE SCALE GENOMIC DNA]</scope>
</reference>
<dbReference type="KEGG" id="smo:SELMODRAFT_444537"/>
<dbReference type="EMBL" id="GL377610">
    <property type="protein sequence ID" value="EFJ18306.1"/>
    <property type="molecule type" value="Genomic_DNA"/>
</dbReference>
<dbReference type="InParanoid" id="D8SAZ1"/>
<keyword evidence="2" id="KW-1185">Reference proteome</keyword>
<dbReference type="Gramene" id="EFJ18306">
    <property type="protein sequence ID" value="EFJ18306"/>
    <property type="gene ID" value="SELMODRAFT_444537"/>
</dbReference>
<name>D8SAZ1_SELML</name>
<evidence type="ECO:0000313" key="1">
    <source>
        <dbReference type="EMBL" id="EFJ18306.1"/>
    </source>
</evidence>
<accession>D8SAZ1</accession>
<dbReference type="Proteomes" id="UP000001514">
    <property type="component" value="Unassembled WGS sequence"/>
</dbReference>
<organism evidence="2">
    <name type="scientific">Selaginella moellendorffii</name>
    <name type="common">Spikemoss</name>
    <dbReference type="NCBI Taxonomy" id="88036"/>
    <lineage>
        <taxon>Eukaryota</taxon>
        <taxon>Viridiplantae</taxon>
        <taxon>Streptophyta</taxon>
        <taxon>Embryophyta</taxon>
        <taxon>Tracheophyta</taxon>
        <taxon>Lycopodiopsida</taxon>
        <taxon>Selaginellales</taxon>
        <taxon>Selaginellaceae</taxon>
        <taxon>Selaginella</taxon>
    </lineage>
</organism>
<sequence>MIFWRLDLARVANGARPWRHRALRPGVQFQIQDAQAHCRSLEEHGRGSKKQSGNFVLPLKHAWSRSPTGTDVWQKKMFLGLNLYTSGTFISPKTHFFTYSWGIYPSETS</sequence>